<accession>A0A097KL97</accession>
<evidence type="ECO:0000256" key="1">
    <source>
        <dbReference type="ARBA" id="ARBA00002862"/>
    </source>
</evidence>
<evidence type="ECO:0000256" key="10">
    <source>
        <dbReference type="HAMAP-Rule" id="MF_00437"/>
    </source>
</evidence>
<gene>
    <name evidence="10 11" type="primary">ycf4</name>
</gene>
<dbReference type="AlphaFoldDB" id="A0A097KL97"/>
<evidence type="ECO:0000256" key="5">
    <source>
        <dbReference type="ARBA" id="ARBA00022692"/>
    </source>
</evidence>
<protein>
    <recommendedName>
        <fullName evidence="3 10">Photosystem I assembly protein Ycf4</fullName>
    </recommendedName>
</protein>
<keyword evidence="11" id="KW-0150">Chloroplast</keyword>
<evidence type="ECO:0000256" key="8">
    <source>
        <dbReference type="ARBA" id="ARBA00023136"/>
    </source>
</evidence>
<dbReference type="EMBL" id="KM462867">
    <property type="protein sequence ID" value="AIT93947.1"/>
    <property type="molecule type" value="Genomic_DNA"/>
</dbReference>
<keyword evidence="11" id="KW-0934">Plastid</keyword>
<comment type="subcellular location">
    <subcellularLocation>
        <location evidence="9">Plastid thylakoid membrane</location>
        <topology evidence="9">Multi-pass membrane protein</topology>
    </subcellularLocation>
    <subcellularLocation>
        <location evidence="10">Plastid</location>
        <location evidence="10">Chloroplast thylakoid membrane</location>
        <topology evidence="10">Multi-pass membrane protein</topology>
    </subcellularLocation>
</comment>
<keyword evidence="7 10" id="KW-0793">Thylakoid</keyword>
<dbReference type="GO" id="GO:0009535">
    <property type="term" value="C:chloroplast thylakoid membrane"/>
    <property type="evidence" value="ECO:0007669"/>
    <property type="project" value="UniProtKB-SubCell"/>
</dbReference>
<evidence type="ECO:0000256" key="2">
    <source>
        <dbReference type="ARBA" id="ARBA00008198"/>
    </source>
</evidence>
<evidence type="ECO:0000256" key="9">
    <source>
        <dbReference type="ARBA" id="ARBA00046286"/>
    </source>
</evidence>
<feature type="transmembrane region" description="Helical" evidence="10">
    <location>
        <begin position="33"/>
        <end position="55"/>
    </location>
</feature>
<feature type="transmembrane region" description="Helical" evidence="10">
    <location>
        <begin position="75"/>
        <end position="99"/>
    </location>
</feature>
<dbReference type="GO" id="GO:0009522">
    <property type="term" value="C:photosystem I"/>
    <property type="evidence" value="ECO:0007669"/>
    <property type="project" value="InterPro"/>
</dbReference>
<dbReference type="HAMAP" id="MF_00437">
    <property type="entry name" value="Ycf4"/>
    <property type="match status" value="1"/>
</dbReference>
<keyword evidence="5 10" id="KW-0812">Transmembrane</keyword>
<dbReference type="PANTHER" id="PTHR33288:SF4">
    <property type="entry name" value="PHOTOSYSTEM I ASSEMBLY PROTEIN YCF4"/>
    <property type="match status" value="1"/>
</dbReference>
<organism evidence="11">
    <name type="scientific">Pedinomonas tuberculata</name>
    <dbReference type="NCBI Taxonomy" id="160064"/>
    <lineage>
        <taxon>Eukaryota</taxon>
        <taxon>Viridiplantae</taxon>
        <taxon>Chlorophyta</taxon>
        <taxon>core chlorophytes</taxon>
        <taxon>Pedinophyceae</taxon>
        <taxon>Pedinomonadales</taxon>
        <taxon>Pedinomonadaceae</taxon>
        <taxon>Pedinomonas</taxon>
    </lineage>
</organism>
<comment type="similarity">
    <text evidence="2 10">Belongs to the Ycf4 family.</text>
</comment>
<evidence type="ECO:0000256" key="7">
    <source>
        <dbReference type="ARBA" id="ARBA00023078"/>
    </source>
</evidence>
<evidence type="ECO:0000256" key="4">
    <source>
        <dbReference type="ARBA" id="ARBA00022531"/>
    </source>
</evidence>
<dbReference type="PANTHER" id="PTHR33288">
    <property type="match status" value="1"/>
</dbReference>
<sequence>MTEQNLKKNEIVENLKSAIRRDIVIGSRRFSNYWWASVLSLGGLGFLLTGISSYLQLNLLPFINYQDIQLFPQGLVMSFYGILASILSLYLWACIGWSIGGGFNEFNKKEGFVRIFRWGFPGKNRRIELVYSLNEIDCIRVDLQEGLNPRRSIYLRLKGKRDILLTRIGQPLTLEEIEKEAADLARFLQVGLEGIA</sequence>
<dbReference type="InterPro" id="IPR003359">
    <property type="entry name" value="PSI_Ycf4_assembly"/>
</dbReference>
<evidence type="ECO:0000256" key="6">
    <source>
        <dbReference type="ARBA" id="ARBA00022989"/>
    </source>
</evidence>
<name>A0A097KL97_9CHLO</name>
<dbReference type="Pfam" id="PF02392">
    <property type="entry name" value="Ycf4"/>
    <property type="match status" value="1"/>
</dbReference>
<keyword evidence="8 10" id="KW-0472">Membrane</keyword>
<dbReference type="GO" id="GO:0015979">
    <property type="term" value="P:photosynthesis"/>
    <property type="evidence" value="ECO:0007669"/>
    <property type="project" value="UniProtKB-UniRule"/>
</dbReference>
<dbReference type="GeneID" id="22159047"/>
<keyword evidence="4 10" id="KW-0602">Photosynthesis</keyword>
<reference evidence="11" key="1">
    <citation type="journal article" date="2014" name="BMC Evol. Biol.">
        <title>Chloroplast phylogenomic analysis resolves deep-level relationships within the green algal class Trebouxiophyceae.</title>
        <authorList>
            <person name="Lemieux C."/>
            <person name="Otis C."/>
            <person name="Turmel M."/>
        </authorList>
    </citation>
    <scope>NUCLEOTIDE SEQUENCE</scope>
</reference>
<evidence type="ECO:0000256" key="3">
    <source>
        <dbReference type="ARBA" id="ARBA00015395"/>
    </source>
</evidence>
<evidence type="ECO:0000313" key="11">
    <source>
        <dbReference type="EMBL" id="AIT93947.1"/>
    </source>
</evidence>
<comment type="function">
    <text evidence="1 10">Seems to be required for the assembly of the photosystem I complex.</text>
</comment>
<dbReference type="RefSeq" id="YP_009105279.1">
    <property type="nucleotide sequence ID" value="NC_025530.1"/>
</dbReference>
<proteinExistence type="inferred from homology"/>
<keyword evidence="6 10" id="KW-1133">Transmembrane helix</keyword>
<geneLocation type="chloroplast" evidence="11"/>
<dbReference type="NCBIfam" id="NF002712">
    <property type="entry name" value="PRK02542.1"/>
    <property type="match status" value="1"/>
</dbReference>